<proteinExistence type="predicted"/>
<dbReference type="AlphaFoldDB" id="A0A1E3HVH3"/>
<sequence length="152" mass="16839">MSQVWNTARYGLPPLPSVDDPKTLARCPQVSHYWNALLQDAATWRYHFSLHHLPDGPASLAALLMEHHRGIVQSVGTEKEPRHAARHAVKLVLLGGIPSSSWHKSQSKNRKKLEGDVQFAQSLNRRRPSVAAGLSASSNREARRVSSLLVVS</sequence>
<dbReference type="SUPFAM" id="SSF81383">
    <property type="entry name" value="F-box domain"/>
    <property type="match status" value="1"/>
</dbReference>
<keyword evidence="2" id="KW-1185">Reference proteome</keyword>
<dbReference type="Gene3D" id="1.20.1280.50">
    <property type="match status" value="1"/>
</dbReference>
<comment type="caution">
    <text evidence="1">The sequence shown here is derived from an EMBL/GenBank/DDBJ whole genome shotgun (WGS) entry which is preliminary data.</text>
</comment>
<protein>
    <recommendedName>
        <fullName evidence="3">F-box domain-containing protein</fullName>
    </recommendedName>
</protein>
<dbReference type="RefSeq" id="XP_019028223.1">
    <property type="nucleotide sequence ID" value="XM_019179801.1"/>
</dbReference>
<dbReference type="EMBL" id="AWGH01000043">
    <property type="protein sequence ID" value="ODN80319.1"/>
    <property type="molecule type" value="Genomic_DNA"/>
</dbReference>
<name>A0A1E3HVH3_9TREE</name>
<evidence type="ECO:0000313" key="1">
    <source>
        <dbReference type="EMBL" id="ODN80319.1"/>
    </source>
</evidence>
<dbReference type="GeneID" id="30197030"/>
<gene>
    <name evidence="1" type="ORF">L198_07819</name>
</gene>
<evidence type="ECO:0008006" key="3">
    <source>
        <dbReference type="Google" id="ProtNLM"/>
    </source>
</evidence>
<organism evidence="1 2">
    <name type="scientific">Cryptococcus wingfieldii CBS 7118</name>
    <dbReference type="NCBI Taxonomy" id="1295528"/>
    <lineage>
        <taxon>Eukaryota</taxon>
        <taxon>Fungi</taxon>
        <taxon>Dikarya</taxon>
        <taxon>Basidiomycota</taxon>
        <taxon>Agaricomycotina</taxon>
        <taxon>Tremellomycetes</taxon>
        <taxon>Tremellales</taxon>
        <taxon>Cryptococcaceae</taxon>
        <taxon>Cryptococcus</taxon>
    </lineage>
</organism>
<reference evidence="1 2" key="1">
    <citation type="submission" date="2016-06" db="EMBL/GenBank/DDBJ databases">
        <title>Evolution of pathogenesis and genome organization in the Tremellales.</title>
        <authorList>
            <person name="Cuomo C."/>
            <person name="Litvintseva A."/>
            <person name="Heitman J."/>
            <person name="Chen Y."/>
            <person name="Sun S."/>
            <person name="Springer D."/>
            <person name="Dromer F."/>
            <person name="Young S."/>
            <person name="Zeng Q."/>
            <person name="Chapman S."/>
            <person name="Gujja S."/>
            <person name="Saif S."/>
            <person name="Birren B."/>
        </authorList>
    </citation>
    <scope>NUCLEOTIDE SEQUENCE [LARGE SCALE GENOMIC DNA]</scope>
    <source>
        <strain evidence="1 2">CBS 7118</strain>
    </source>
</reference>
<evidence type="ECO:0000313" key="2">
    <source>
        <dbReference type="Proteomes" id="UP000094819"/>
    </source>
</evidence>
<dbReference type="OrthoDB" id="19711at2759"/>
<dbReference type="Proteomes" id="UP000094819">
    <property type="component" value="Unassembled WGS sequence"/>
</dbReference>
<accession>A0A1E3HVH3</accession>
<dbReference type="InterPro" id="IPR036047">
    <property type="entry name" value="F-box-like_dom_sf"/>
</dbReference>